<protein>
    <submittedName>
        <fullName evidence="1">Uncharacterized protein</fullName>
    </submittedName>
</protein>
<organism evidence="1">
    <name type="scientific">Skeletonema marinoi</name>
    <dbReference type="NCBI Taxonomy" id="267567"/>
    <lineage>
        <taxon>Eukaryota</taxon>
        <taxon>Sar</taxon>
        <taxon>Stramenopiles</taxon>
        <taxon>Ochrophyta</taxon>
        <taxon>Bacillariophyta</taxon>
        <taxon>Coscinodiscophyceae</taxon>
        <taxon>Thalassiosirophycidae</taxon>
        <taxon>Thalassiosirales</taxon>
        <taxon>Skeletonemataceae</taxon>
        <taxon>Skeletonema</taxon>
        <taxon>Skeletonema marinoi-dohrnii complex</taxon>
    </lineage>
</organism>
<accession>A0A7S2LX02</accession>
<proteinExistence type="predicted"/>
<evidence type="ECO:0000313" key="1">
    <source>
        <dbReference type="EMBL" id="CAD9617515.1"/>
    </source>
</evidence>
<sequence length="129" mass="14490">MRLDLKNARKALSLGPLFPKMGNPRMEDKVGMGVALVTSHASLRPGKNAWPWHLQWDSMRKTPTWANHAYKAIMGDEGGSIFSSDNKKMYLSEGSCESRWFSAFILGAKKRMGHCNAQYDQCGHYLGIL</sequence>
<reference evidence="1" key="1">
    <citation type="submission" date="2021-01" db="EMBL/GenBank/DDBJ databases">
        <authorList>
            <person name="Corre E."/>
            <person name="Pelletier E."/>
            <person name="Niang G."/>
            <person name="Scheremetjew M."/>
            <person name="Finn R."/>
            <person name="Kale V."/>
            <person name="Holt S."/>
            <person name="Cochrane G."/>
            <person name="Meng A."/>
            <person name="Brown T."/>
            <person name="Cohen L."/>
        </authorList>
    </citation>
    <scope>NUCLEOTIDE SEQUENCE</scope>
    <source>
        <strain evidence="1">SM1012Den-03</strain>
    </source>
</reference>
<name>A0A7S2LX02_9STRA</name>
<dbReference type="AlphaFoldDB" id="A0A7S2LX02"/>
<dbReference type="EMBL" id="HBGZ01022666">
    <property type="protein sequence ID" value="CAD9617515.1"/>
    <property type="molecule type" value="Transcribed_RNA"/>
</dbReference>
<gene>
    <name evidence="1" type="ORF">SMAR0320_LOCUS16227</name>
</gene>